<organism evidence="1">
    <name type="scientific">Myoviridae sp. ctsip2</name>
    <dbReference type="NCBI Taxonomy" id="2826705"/>
    <lineage>
        <taxon>Viruses</taxon>
        <taxon>Duplodnaviria</taxon>
        <taxon>Heunggongvirae</taxon>
        <taxon>Uroviricota</taxon>
        <taxon>Caudoviricetes</taxon>
    </lineage>
</organism>
<sequence length="40" mass="4747">MIIYPRKAFLHNLHYENHAKRYKGLQNTDSDDIFADIIQG</sequence>
<accession>A0A8S5N5Z5</accession>
<evidence type="ECO:0000313" key="1">
    <source>
        <dbReference type="EMBL" id="DAD89860.1"/>
    </source>
</evidence>
<proteinExistence type="predicted"/>
<protein>
    <submittedName>
        <fullName evidence="1">Uncharacterized protein</fullName>
    </submittedName>
</protein>
<reference evidence="1" key="1">
    <citation type="journal article" date="2021" name="Proc. Natl. Acad. Sci. U.S.A.">
        <title>A Catalog of Tens of Thousands of Viruses from Human Metagenomes Reveals Hidden Associations with Chronic Diseases.</title>
        <authorList>
            <person name="Tisza M.J."/>
            <person name="Buck C.B."/>
        </authorList>
    </citation>
    <scope>NUCLEOTIDE SEQUENCE</scope>
    <source>
        <strain evidence="1">Ctsip2</strain>
    </source>
</reference>
<name>A0A8S5N5Z5_9CAUD</name>
<dbReference type="EMBL" id="BK015070">
    <property type="protein sequence ID" value="DAD89860.1"/>
    <property type="molecule type" value="Genomic_DNA"/>
</dbReference>